<dbReference type="InterPro" id="IPR010281">
    <property type="entry name" value="DUF885"/>
</dbReference>
<reference evidence="2" key="1">
    <citation type="submission" date="2020-11" db="EMBL/GenBank/DDBJ databases">
        <title>Isolation and identification of active actinomycetes.</title>
        <authorList>
            <person name="Yu B."/>
        </authorList>
    </citation>
    <scope>NUCLEOTIDE SEQUENCE</scope>
    <source>
        <strain evidence="2">NEAU-YB345</strain>
    </source>
</reference>
<organism evidence="2 3">
    <name type="scientific">Streptacidiphilus fuscans</name>
    <dbReference type="NCBI Taxonomy" id="2789292"/>
    <lineage>
        <taxon>Bacteria</taxon>
        <taxon>Bacillati</taxon>
        <taxon>Actinomycetota</taxon>
        <taxon>Actinomycetes</taxon>
        <taxon>Kitasatosporales</taxon>
        <taxon>Streptomycetaceae</taxon>
        <taxon>Streptacidiphilus</taxon>
    </lineage>
</organism>
<keyword evidence="3" id="KW-1185">Reference proteome</keyword>
<dbReference type="EMBL" id="JADPRT010000018">
    <property type="protein sequence ID" value="MBF9072807.1"/>
    <property type="molecule type" value="Genomic_DNA"/>
</dbReference>
<sequence>MTGLNALADRYMDQLAALDPCLASSMGMTGQEERLTDFGPSAAHARAELARRTLTALDGTPVAGRRERIAAAVLRERLSTEIALSGAGAYDPLLDTLDGPIQRIRQSIGLLDRGVDTRWDALLARLRAVPATLAGLRESLEAARRGGRIAPLRQVVRNARDCRDMRRYLRGLSAGVGGGVSAGADAVPRAALDTAVAEANEALTRFTAYLTEELATEAPQLDALGPDRYHLGVREFLGTRLDLDDTYAWGWDELARVQREMVRTAARIAPGEPVPAVLARLDRDPRYQITGTEAFRDWLQELADRAIADLDRTHFAIPEPLRRIDCRIALTSGPATYLPPSEDLSRPGTVEWPLRDPGAPIPTWSAPSTLFHEGVPGHHLQLGMTTLNTAAFNRFQRLSSELHPGHCEGWGLYAERLMDELGHLTDPAHRLGMLATGQLLRAARVVLDIGLHLRLRIPAGAGFAEGERWTPRLGRAFLSDYCGLGPTGFVEFEIDRYLGRPGQALAYKLGERVWLEAREAARRRERSAFDLKRFHQHALGLGPMGLDLLRTELAGRAEDMPEGQESADHELSGATGSSARGCCPR</sequence>
<dbReference type="AlphaFoldDB" id="A0A931BCM3"/>
<dbReference type="RefSeq" id="WP_196197956.1">
    <property type="nucleotide sequence ID" value="NZ_JADPRT010000018.1"/>
</dbReference>
<proteinExistence type="predicted"/>
<evidence type="ECO:0000313" key="3">
    <source>
        <dbReference type="Proteomes" id="UP000657385"/>
    </source>
</evidence>
<dbReference type="Pfam" id="PF05960">
    <property type="entry name" value="DUF885"/>
    <property type="match status" value="1"/>
</dbReference>
<dbReference type="Proteomes" id="UP000657385">
    <property type="component" value="Unassembled WGS sequence"/>
</dbReference>
<dbReference type="PANTHER" id="PTHR33361:SF2">
    <property type="entry name" value="DUF885 DOMAIN-CONTAINING PROTEIN"/>
    <property type="match status" value="1"/>
</dbReference>
<dbReference type="PANTHER" id="PTHR33361">
    <property type="entry name" value="GLR0591 PROTEIN"/>
    <property type="match status" value="1"/>
</dbReference>
<evidence type="ECO:0000313" key="2">
    <source>
        <dbReference type="EMBL" id="MBF9072807.1"/>
    </source>
</evidence>
<comment type="caution">
    <text evidence="2">The sequence shown here is derived from an EMBL/GenBank/DDBJ whole genome shotgun (WGS) entry which is preliminary data.</text>
</comment>
<evidence type="ECO:0000256" key="1">
    <source>
        <dbReference type="SAM" id="MobiDB-lite"/>
    </source>
</evidence>
<protein>
    <submittedName>
        <fullName evidence="2">DUF885 domain-containing protein</fullName>
    </submittedName>
</protein>
<name>A0A931BCM3_9ACTN</name>
<accession>A0A931BCM3</accession>
<feature type="region of interest" description="Disordered" evidence="1">
    <location>
        <begin position="558"/>
        <end position="585"/>
    </location>
</feature>
<gene>
    <name evidence="2" type="ORF">I2501_32805</name>
</gene>